<evidence type="ECO:0000313" key="11">
    <source>
        <dbReference type="Proteomes" id="UP001166286"/>
    </source>
</evidence>
<dbReference type="GO" id="GO:0006891">
    <property type="term" value="P:intra-Golgi vesicle-mediated transport"/>
    <property type="evidence" value="ECO:0007669"/>
    <property type="project" value="TreeGrafter"/>
</dbReference>
<keyword evidence="4" id="KW-0813">Transport</keyword>
<accession>A0AA39R722</accession>
<evidence type="ECO:0000256" key="5">
    <source>
        <dbReference type="ARBA" id="ARBA00022927"/>
    </source>
</evidence>
<keyword evidence="6" id="KW-0333">Golgi apparatus</keyword>
<dbReference type="AlphaFoldDB" id="A0AA39R722"/>
<dbReference type="Pfam" id="PF04124">
    <property type="entry name" value="Dor1"/>
    <property type="match status" value="2"/>
</dbReference>
<dbReference type="Proteomes" id="UP001166286">
    <property type="component" value="Unassembled WGS sequence"/>
</dbReference>
<gene>
    <name evidence="10" type="ORF">JMJ35_003258</name>
</gene>
<dbReference type="PANTHER" id="PTHR21311:SF0">
    <property type="entry name" value="CONSERVED OLIGOMERIC GOLGI COMPLEX SUBUNIT 8"/>
    <property type="match status" value="1"/>
</dbReference>
<protein>
    <recommendedName>
        <fullName evidence="3">Conserved oligomeric Golgi complex subunit 8</fullName>
    </recommendedName>
    <alternativeName>
        <fullName evidence="8">Component of oligomeric Golgi complex 8</fullName>
    </alternativeName>
</protein>
<proteinExistence type="inferred from homology"/>
<dbReference type="PANTHER" id="PTHR21311">
    <property type="entry name" value="CONSERVED OLIGOMERIC GOLGI COMPLEX COMPONENT 8"/>
    <property type="match status" value="1"/>
</dbReference>
<sequence length="500" mass="54412">MADPLYELLSPYFDNSTSPRPVPSVHDNVTAKYLNRLSTLPLASLTSTEPQSLAQSSHSNLLSIQSLSARSNSALVASSDHLSSLRTTLPQLASHAQSLRHDIPKLDSQAVSFSENYSRSTENEVLDRRKKALLMARNVDRISDILDLPTLLSSTISSATAQGAANTTSYASALDLHSHIKRLHLLYQDSPLISSIYHQTETAMQDMTASLILSLRSQNIKLASAMRTIGWLRRVAPELDGSPTTNKEGYLGALFLVCRLATLISMLSALEPLRDLADQETAIRLRDGTSNTNTKDAWSVGQQTERYLKRYIEIFREQSFAIVSTYKSIFPSSSETSSAAEDLGLMKFKSIHLKTTPTPHPIPPQDQAQDPLFPLPSALATFPLHLVSLLTETLKQYLPNVRDKSSRESLLTQVLYCAGSLGRLGGDFSFLLAELGDDGEGSDEEGEGDGGEWVEVMRKHRVLAGKLESLASGAGGGRGMAMKVGGDTAARVKSPVSEVK</sequence>
<reference evidence="10" key="1">
    <citation type="submission" date="2023-03" db="EMBL/GenBank/DDBJ databases">
        <title>Complete genome of Cladonia borealis.</title>
        <authorList>
            <person name="Park H."/>
        </authorList>
    </citation>
    <scope>NUCLEOTIDE SEQUENCE</scope>
    <source>
        <strain evidence="10">ANT050790</strain>
    </source>
</reference>
<evidence type="ECO:0000256" key="1">
    <source>
        <dbReference type="ARBA" id="ARBA00004395"/>
    </source>
</evidence>
<keyword evidence="5" id="KW-0653">Protein transport</keyword>
<name>A0AA39R722_9LECA</name>
<dbReference type="GO" id="GO:0015031">
    <property type="term" value="P:protein transport"/>
    <property type="evidence" value="ECO:0007669"/>
    <property type="project" value="UniProtKB-KW"/>
</dbReference>
<evidence type="ECO:0000256" key="6">
    <source>
        <dbReference type="ARBA" id="ARBA00023034"/>
    </source>
</evidence>
<evidence type="ECO:0000256" key="3">
    <source>
        <dbReference type="ARBA" id="ARBA00020983"/>
    </source>
</evidence>
<evidence type="ECO:0000256" key="9">
    <source>
        <dbReference type="SAM" id="MobiDB-lite"/>
    </source>
</evidence>
<dbReference type="GO" id="GO:0017119">
    <property type="term" value="C:Golgi transport complex"/>
    <property type="evidence" value="ECO:0007669"/>
    <property type="project" value="InterPro"/>
</dbReference>
<evidence type="ECO:0000256" key="8">
    <source>
        <dbReference type="ARBA" id="ARBA00031347"/>
    </source>
</evidence>
<comment type="similarity">
    <text evidence="2">Belongs to the COG8 family.</text>
</comment>
<organism evidence="10 11">
    <name type="scientific">Cladonia borealis</name>
    <dbReference type="NCBI Taxonomy" id="184061"/>
    <lineage>
        <taxon>Eukaryota</taxon>
        <taxon>Fungi</taxon>
        <taxon>Dikarya</taxon>
        <taxon>Ascomycota</taxon>
        <taxon>Pezizomycotina</taxon>
        <taxon>Lecanoromycetes</taxon>
        <taxon>OSLEUM clade</taxon>
        <taxon>Lecanoromycetidae</taxon>
        <taxon>Lecanorales</taxon>
        <taxon>Lecanorineae</taxon>
        <taxon>Cladoniaceae</taxon>
        <taxon>Cladonia</taxon>
    </lineage>
</organism>
<evidence type="ECO:0000313" key="10">
    <source>
        <dbReference type="EMBL" id="KAK0514641.1"/>
    </source>
</evidence>
<comment type="caution">
    <text evidence="10">The sequence shown here is derived from an EMBL/GenBank/DDBJ whole genome shotgun (WGS) entry which is preliminary data.</text>
</comment>
<dbReference type="InterPro" id="IPR007255">
    <property type="entry name" value="COG8"/>
</dbReference>
<dbReference type="GO" id="GO:0000139">
    <property type="term" value="C:Golgi membrane"/>
    <property type="evidence" value="ECO:0007669"/>
    <property type="project" value="UniProtKB-SubCell"/>
</dbReference>
<evidence type="ECO:0000256" key="7">
    <source>
        <dbReference type="ARBA" id="ARBA00023136"/>
    </source>
</evidence>
<dbReference type="EMBL" id="JAFEKC020000005">
    <property type="protein sequence ID" value="KAK0514641.1"/>
    <property type="molecule type" value="Genomic_DNA"/>
</dbReference>
<evidence type="ECO:0000256" key="2">
    <source>
        <dbReference type="ARBA" id="ARBA00006419"/>
    </source>
</evidence>
<evidence type="ECO:0000256" key="4">
    <source>
        <dbReference type="ARBA" id="ARBA00022448"/>
    </source>
</evidence>
<keyword evidence="7" id="KW-0472">Membrane</keyword>
<keyword evidence="11" id="KW-1185">Reference proteome</keyword>
<feature type="region of interest" description="Disordered" evidence="9">
    <location>
        <begin position="474"/>
        <end position="500"/>
    </location>
</feature>
<comment type="subcellular location">
    <subcellularLocation>
        <location evidence="1">Golgi apparatus membrane</location>
        <topology evidence="1">Peripheral membrane protein</topology>
    </subcellularLocation>
</comment>